<evidence type="ECO:0000259" key="5">
    <source>
        <dbReference type="PROSITE" id="PS50837"/>
    </source>
</evidence>
<dbReference type="Proteomes" id="UP001249851">
    <property type="component" value="Unassembled WGS sequence"/>
</dbReference>
<dbReference type="PANTHER" id="PTHR46844:SF1">
    <property type="entry name" value="SLR5058 PROTEIN"/>
    <property type="match status" value="1"/>
</dbReference>
<reference evidence="6" key="1">
    <citation type="journal article" date="2023" name="G3 (Bethesda)">
        <title>Whole genome assembly and annotation of the endangered Caribbean coral Acropora cervicornis.</title>
        <authorList>
            <person name="Selwyn J.D."/>
            <person name="Vollmer S.V."/>
        </authorList>
    </citation>
    <scope>NUCLEOTIDE SEQUENCE</scope>
    <source>
        <strain evidence="6">K2</strain>
    </source>
</reference>
<organism evidence="6 7">
    <name type="scientific">Acropora cervicornis</name>
    <name type="common">Staghorn coral</name>
    <dbReference type="NCBI Taxonomy" id="6130"/>
    <lineage>
        <taxon>Eukaryota</taxon>
        <taxon>Metazoa</taxon>
        <taxon>Cnidaria</taxon>
        <taxon>Anthozoa</taxon>
        <taxon>Hexacorallia</taxon>
        <taxon>Scleractinia</taxon>
        <taxon>Astrocoeniina</taxon>
        <taxon>Acroporidae</taxon>
        <taxon>Acropora</taxon>
    </lineage>
</organism>
<keyword evidence="4" id="KW-0812">Transmembrane</keyword>
<keyword evidence="4" id="KW-0472">Membrane</keyword>
<protein>
    <submittedName>
        <fullName evidence="6">NLR family CARD domain-containing protein 3</fullName>
    </submittedName>
</protein>
<dbReference type="PROSITE" id="PS50837">
    <property type="entry name" value="NACHT"/>
    <property type="match status" value="1"/>
</dbReference>
<comment type="caution">
    <text evidence="6">The sequence shown here is derived from an EMBL/GenBank/DDBJ whole genome shotgun (WGS) entry which is preliminary data.</text>
</comment>
<sequence length="1067" mass="119761">MSYRGLRRLRVASYLFGTVFGLLCSATFSSFSSVNPERIVQLIRRDYKSAVLCPFPWCEDELQFKLDSIFTRLQIVSKTTERSRLTDDVVNMTDVFRPHADCKNPRVVLIEGNPAMGKTTFCQKLAHDWSLCQIPADSSFPEVEILLLLKCRDMNVEIANIEQAIDDQLLPNDVDRSEKENFFQFVRANQSRIVLVLDGLDELKNKDLVLPLIQGKVLSNIYLLLTARPEMGAKVRRYCDSLLQIVGYTGDDVNNYIDQYFCNHSDPSLAKKLKDKLAGDDQLKKLTSSPMNTALLCLLCEETNGTFPIKQTELYECLVSCAIRRYFAKRGIDLGEDNPSERYRDQLNHLGKMAFEALLKNRLYFSKEEMRSENVLQLCFVTREPSRSKIKPTECYAFAHKTFQEYFAALYLANQVLMDSKESEALLLNLSPVDNWQVWEFLFPLVAKKDDERAVFLVSCLGTSSRHAIPEAIAETPDYDLFVLGEREEAFSVIVNKALHVIAEWEDCGDVLYYYQKKMLVKLLDCIPVNKLEVRLKNPRHLLAVSECLRASCRLPKLRLYTGNFDLSKLGQVLQYLHKLEHFEFIGYEDNDLNRPVIPVGTFQSIPQSCPLLTHFVIGLVQVSNEDVRVIVDALCTNNALTFLALWVTEIFYLDVTAVANVLQSKCSTLKHLVLGSRRFGAVGLWSLVQALHMNCVLMNLELSKYGLDDEIVVALGEALEFNTTLTHLSLLEVPDTEFRKDSKAEALPNAYQTNSALTQLDVSDICELASQTGAICDALRFTRAQDSEAEALAGAPQTHSTLAQLDLSGICELETEAICKAPGSTQTQDSEAETLADPPQTNSTLTQLDSNVIWALELSEVFRFSRTKWHSEAEELADALLTNSTLTYLNLSGISDLESEAICKAMQSNHAVTDLILYESVIDSPGANALAEALKSPDTQLTYLSLGFCLVNVDVIIEALQTNRSLTHLNLTTLDIPPSATVLAKSLQLNRTLTHLTLSYNRISNTGALLLAQTLLDQNNTLAYLDLSYNKIGDTGKAKLELIDPKRLILKDSFDSNLELCANHPH</sequence>
<dbReference type="EMBL" id="JARQWQ010000022">
    <property type="protein sequence ID" value="KAK2564457.1"/>
    <property type="molecule type" value="Genomic_DNA"/>
</dbReference>
<gene>
    <name evidence="6" type="ORF">P5673_011896</name>
</gene>
<keyword evidence="4" id="KW-1133">Transmembrane helix</keyword>
<dbReference type="GO" id="GO:0005524">
    <property type="term" value="F:ATP binding"/>
    <property type="evidence" value="ECO:0007669"/>
    <property type="project" value="UniProtKB-KW"/>
</dbReference>
<feature type="domain" description="NACHT" evidence="5">
    <location>
        <begin position="106"/>
        <end position="229"/>
    </location>
</feature>
<dbReference type="SUPFAM" id="SSF52540">
    <property type="entry name" value="P-loop containing nucleoside triphosphate hydrolases"/>
    <property type="match status" value="1"/>
</dbReference>
<dbReference type="InterPro" id="IPR032675">
    <property type="entry name" value="LRR_dom_sf"/>
</dbReference>
<proteinExistence type="predicted"/>
<evidence type="ECO:0000256" key="1">
    <source>
        <dbReference type="ARBA" id="ARBA00022741"/>
    </source>
</evidence>
<evidence type="ECO:0000256" key="2">
    <source>
        <dbReference type="ARBA" id="ARBA00022840"/>
    </source>
</evidence>
<feature type="region of interest" description="Disordered" evidence="3">
    <location>
        <begin position="823"/>
        <end position="843"/>
    </location>
</feature>
<dbReference type="Gene3D" id="3.80.10.10">
    <property type="entry name" value="Ribonuclease Inhibitor"/>
    <property type="match status" value="3"/>
</dbReference>
<feature type="transmembrane region" description="Helical" evidence="4">
    <location>
        <begin position="12"/>
        <end position="31"/>
    </location>
</feature>
<dbReference type="InterPro" id="IPR007111">
    <property type="entry name" value="NACHT_NTPase"/>
</dbReference>
<dbReference type="InterPro" id="IPR001611">
    <property type="entry name" value="Leu-rich_rpt"/>
</dbReference>
<dbReference type="Pfam" id="PF13516">
    <property type="entry name" value="LRR_6"/>
    <property type="match status" value="2"/>
</dbReference>
<name>A0AAD9QNA2_ACRCE</name>
<dbReference type="InterPro" id="IPR027417">
    <property type="entry name" value="P-loop_NTPase"/>
</dbReference>
<accession>A0AAD9QNA2</accession>
<keyword evidence="7" id="KW-1185">Reference proteome</keyword>
<dbReference type="Gene3D" id="3.40.50.300">
    <property type="entry name" value="P-loop containing nucleotide triphosphate hydrolases"/>
    <property type="match status" value="1"/>
</dbReference>
<dbReference type="PANTHER" id="PTHR46844">
    <property type="entry name" value="SLR5058 PROTEIN"/>
    <property type="match status" value="1"/>
</dbReference>
<evidence type="ECO:0000256" key="4">
    <source>
        <dbReference type="SAM" id="Phobius"/>
    </source>
</evidence>
<evidence type="ECO:0000256" key="3">
    <source>
        <dbReference type="SAM" id="MobiDB-lite"/>
    </source>
</evidence>
<evidence type="ECO:0000313" key="7">
    <source>
        <dbReference type="Proteomes" id="UP001249851"/>
    </source>
</evidence>
<dbReference type="SUPFAM" id="SSF52047">
    <property type="entry name" value="RNI-like"/>
    <property type="match status" value="1"/>
</dbReference>
<dbReference type="AlphaFoldDB" id="A0AAD9QNA2"/>
<dbReference type="Pfam" id="PF05729">
    <property type="entry name" value="NACHT"/>
    <property type="match status" value="1"/>
</dbReference>
<keyword evidence="1" id="KW-0547">Nucleotide-binding</keyword>
<reference evidence="6" key="2">
    <citation type="journal article" date="2023" name="Science">
        <title>Genomic signatures of disease resistance in endangered staghorn corals.</title>
        <authorList>
            <person name="Vollmer S.V."/>
            <person name="Selwyn J.D."/>
            <person name="Despard B.A."/>
            <person name="Roesel C.L."/>
        </authorList>
    </citation>
    <scope>NUCLEOTIDE SEQUENCE</scope>
    <source>
        <strain evidence="6">K2</strain>
    </source>
</reference>
<keyword evidence="2" id="KW-0067">ATP-binding</keyword>
<dbReference type="SMART" id="SM00368">
    <property type="entry name" value="LRR_RI"/>
    <property type="match status" value="4"/>
</dbReference>
<evidence type="ECO:0000313" key="6">
    <source>
        <dbReference type="EMBL" id="KAK2564457.1"/>
    </source>
</evidence>